<name>A0A388T5Z9_9ACTN</name>
<dbReference type="InterPro" id="IPR041657">
    <property type="entry name" value="HTH_17"/>
</dbReference>
<proteinExistence type="predicted"/>
<evidence type="ECO:0000313" key="3">
    <source>
        <dbReference type="Proteomes" id="UP000265354"/>
    </source>
</evidence>
<dbReference type="Pfam" id="PF12728">
    <property type="entry name" value="HTH_17"/>
    <property type="match status" value="1"/>
</dbReference>
<evidence type="ECO:0000313" key="2">
    <source>
        <dbReference type="EMBL" id="GBQ03410.1"/>
    </source>
</evidence>
<reference evidence="2 3" key="1">
    <citation type="submission" date="2018-07" db="EMBL/GenBank/DDBJ databases">
        <title>Whole Genome Shotgun Sequence of Streptomyces spongiicola strain 531S.</title>
        <authorList>
            <person name="Dohra H."/>
            <person name="Kodani S."/>
        </authorList>
    </citation>
    <scope>NUCLEOTIDE SEQUENCE [LARGE SCALE GENOMIC DNA]</scope>
    <source>
        <strain evidence="2 3">531S</strain>
    </source>
</reference>
<dbReference type="NCBIfam" id="TIGR01764">
    <property type="entry name" value="excise"/>
    <property type="match status" value="1"/>
</dbReference>
<gene>
    <name evidence="2" type="ORF">SSP531S_48840</name>
</gene>
<comment type="caution">
    <text evidence="2">The sequence shown here is derived from an EMBL/GenBank/DDBJ whole genome shotgun (WGS) entry which is preliminary data.</text>
</comment>
<dbReference type="EMBL" id="BGZL01000018">
    <property type="protein sequence ID" value="GBQ03410.1"/>
    <property type="molecule type" value="Genomic_DNA"/>
</dbReference>
<dbReference type="Proteomes" id="UP000265354">
    <property type="component" value="Unassembled WGS sequence"/>
</dbReference>
<dbReference type="AlphaFoldDB" id="A0A388T5Z9"/>
<accession>A0A388T5Z9</accession>
<dbReference type="InterPro" id="IPR010093">
    <property type="entry name" value="SinI_DNA-bd"/>
</dbReference>
<protein>
    <recommendedName>
        <fullName evidence="1">Helix-turn-helix domain-containing protein</fullName>
    </recommendedName>
</protein>
<feature type="domain" description="Helix-turn-helix" evidence="1">
    <location>
        <begin position="3"/>
        <end position="49"/>
    </location>
</feature>
<organism evidence="2 3">
    <name type="scientific">Streptomyces spongiicola</name>
    <dbReference type="NCBI Taxonomy" id="1690221"/>
    <lineage>
        <taxon>Bacteria</taxon>
        <taxon>Bacillati</taxon>
        <taxon>Actinomycetota</taxon>
        <taxon>Actinomycetes</taxon>
        <taxon>Kitasatosporales</taxon>
        <taxon>Streptomycetaceae</taxon>
        <taxon>Streptomyces</taxon>
    </lineage>
</organism>
<dbReference type="GO" id="GO:0003677">
    <property type="term" value="F:DNA binding"/>
    <property type="evidence" value="ECO:0007669"/>
    <property type="project" value="InterPro"/>
</dbReference>
<evidence type="ECO:0000259" key="1">
    <source>
        <dbReference type="Pfam" id="PF12728"/>
    </source>
</evidence>
<sequence>MCVAEAAALMGCTPRHIRALIADGRLSAERVGARVWAIAPTALDHYRRHRGETAA</sequence>
<dbReference type="RefSeq" id="WP_216365108.1">
    <property type="nucleotide sequence ID" value="NZ_BGZL01000018.1"/>
</dbReference>